<evidence type="ECO:0000313" key="5">
    <source>
        <dbReference type="EMBL" id="OTF72051.1"/>
    </source>
</evidence>
<dbReference type="Gene3D" id="3.40.50.720">
    <property type="entry name" value="NAD(P)-binding Rossmann-like Domain"/>
    <property type="match status" value="1"/>
</dbReference>
<protein>
    <submittedName>
        <fullName evidence="5">Uncharacterized protein</fullName>
    </submittedName>
</protein>
<keyword evidence="2" id="KW-0443">Lipid metabolism</keyword>
<dbReference type="GO" id="GO:0005783">
    <property type="term" value="C:endoplasmic reticulum"/>
    <property type="evidence" value="ECO:0007669"/>
    <property type="project" value="TreeGrafter"/>
</dbReference>
<comment type="caution">
    <text evidence="5">The sequence shown here is derived from an EMBL/GenBank/DDBJ whole genome shotgun (WGS) entry which is preliminary data.</text>
</comment>
<keyword evidence="3" id="KW-0560">Oxidoreductase</keyword>
<dbReference type="PANTHER" id="PTHR43086">
    <property type="entry name" value="VERY-LONG-CHAIN 3-OXOOACYL-COA REDUCTASE"/>
    <property type="match status" value="1"/>
</dbReference>
<keyword evidence="6" id="KW-1185">Reference proteome</keyword>
<dbReference type="Proteomes" id="UP000194236">
    <property type="component" value="Unassembled WGS sequence"/>
</dbReference>
<keyword evidence="2" id="KW-0444">Lipid biosynthesis</keyword>
<dbReference type="PRINTS" id="PR00081">
    <property type="entry name" value="GDHRDH"/>
</dbReference>
<comment type="similarity">
    <text evidence="4">Belongs to the short-chain dehydrogenases/reductases (SDR) family. 17-beta-HSD 3 subfamily.</text>
</comment>
<sequence length="160" mass="18396">MTDMILPMMIEKQRGLILNMSSNVAEHPTGFLASYSSAKAFILNLSQTLYHECLSKNVLVFALTPLFIHSQLVAFRPTIFIPSSKCYVHSALKSINWNNTFSCGYPIHRLQSELVRFVSIIFGERFSVLFGLNFYHYILKSNHNREFAESGNEFFKLLFT</sequence>
<dbReference type="InterPro" id="IPR036291">
    <property type="entry name" value="NAD(P)-bd_dom_sf"/>
</dbReference>
<name>A0A1Y3AUB4_EURMA</name>
<dbReference type="OrthoDB" id="6502736at2759"/>
<dbReference type="EMBL" id="MUJZ01058155">
    <property type="protein sequence ID" value="OTF72051.1"/>
    <property type="molecule type" value="Genomic_DNA"/>
</dbReference>
<dbReference type="GO" id="GO:0030497">
    <property type="term" value="P:fatty acid elongation"/>
    <property type="evidence" value="ECO:0007669"/>
    <property type="project" value="TreeGrafter"/>
</dbReference>
<keyword evidence="2" id="KW-0752">Steroid biosynthesis</keyword>
<dbReference type="GO" id="GO:0006694">
    <property type="term" value="P:steroid biosynthetic process"/>
    <property type="evidence" value="ECO:0007669"/>
    <property type="project" value="UniProtKB-KW"/>
</dbReference>
<dbReference type="InterPro" id="IPR002347">
    <property type="entry name" value="SDR_fam"/>
</dbReference>
<dbReference type="Pfam" id="PF00106">
    <property type="entry name" value="adh_short"/>
    <property type="match status" value="1"/>
</dbReference>
<proteinExistence type="inferred from homology"/>
<evidence type="ECO:0000256" key="2">
    <source>
        <dbReference type="ARBA" id="ARBA00022955"/>
    </source>
</evidence>
<dbReference type="PANTHER" id="PTHR43086:SF2">
    <property type="entry name" value="HYDROXYSTEROID DEHYDROGENASE-LIKE PROTEIN 1"/>
    <property type="match status" value="1"/>
</dbReference>
<evidence type="ECO:0000256" key="1">
    <source>
        <dbReference type="ARBA" id="ARBA00022857"/>
    </source>
</evidence>
<evidence type="ECO:0000313" key="6">
    <source>
        <dbReference type="Proteomes" id="UP000194236"/>
    </source>
</evidence>
<keyword evidence="1" id="KW-0521">NADP</keyword>
<accession>A0A1Y3AUB4</accession>
<feature type="non-terminal residue" evidence="5">
    <location>
        <position position="160"/>
    </location>
</feature>
<evidence type="ECO:0000256" key="3">
    <source>
        <dbReference type="ARBA" id="ARBA00023002"/>
    </source>
</evidence>
<reference evidence="5 6" key="1">
    <citation type="submission" date="2017-03" db="EMBL/GenBank/DDBJ databases">
        <title>Genome Survey of Euroglyphus maynei.</title>
        <authorList>
            <person name="Arlian L.G."/>
            <person name="Morgan M.S."/>
            <person name="Rider S.D."/>
        </authorList>
    </citation>
    <scope>NUCLEOTIDE SEQUENCE [LARGE SCALE GENOMIC DNA]</scope>
    <source>
        <strain evidence="5">Arlian Lab</strain>
        <tissue evidence="5">Whole body</tissue>
    </source>
</reference>
<organism evidence="5 6">
    <name type="scientific">Euroglyphus maynei</name>
    <name type="common">Mayne's house dust mite</name>
    <dbReference type="NCBI Taxonomy" id="6958"/>
    <lineage>
        <taxon>Eukaryota</taxon>
        <taxon>Metazoa</taxon>
        <taxon>Ecdysozoa</taxon>
        <taxon>Arthropoda</taxon>
        <taxon>Chelicerata</taxon>
        <taxon>Arachnida</taxon>
        <taxon>Acari</taxon>
        <taxon>Acariformes</taxon>
        <taxon>Sarcoptiformes</taxon>
        <taxon>Astigmata</taxon>
        <taxon>Psoroptidia</taxon>
        <taxon>Analgoidea</taxon>
        <taxon>Pyroglyphidae</taxon>
        <taxon>Pyroglyphinae</taxon>
        <taxon>Euroglyphus</taxon>
    </lineage>
</organism>
<dbReference type="GO" id="GO:0016491">
    <property type="term" value="F:oxidoreductase activity"/>
    <property type="evidence" value="ECO:0007669"/>
    <property type="project" value="UniProtKB-KW"/>
</dbReference>
<gene>
    <name evidence="5" type="ORF">BLA29_008651</name>
</gene>
<dbReference type="SUPFAM" id="SSF51735">
    <property type="entry name" value="NAD(P)-binding Rossmann-fold domains"/>
    <property type="match status" value="1"/>
</dbReference>
<dbReference type="AlphaFoldDB" id="A0A1Y3AUB4"/>
<evidence type="ECO:0000256" key="4">
    <source>
        <dbReference type="ARBA" id="ARBA00038261"/>
    </source>
</evidence>